<reference evidence="2 3" key="1">
    <citation type="journal article" date="2020" name="Genome Biol. Evol.">
        <title>Comparative genomics of strictly vertically transmitted, feminizing microsporidia endosymbionts of amphipod crustaceans.</title>
        <authorList>
            <person name="Cormier A."/>
            <person name="Chebbi M.A."/>
            <person name="Giraud I."/>
            <person name="Wattier R."/>
            <person name="Teixeira M."/>
            <person name="Gilbert C."/>
            <person name="Rigaud T."/>
            <person name="Cordaux R."/>
        </authorList>
    </citation>
    <scope>NUCLEOTIDE SEQUENCE [LARGE SCALE GENOMIC DNA]</scope>
    <source>
        <strain evidence="2 3">Ou3-Ou53</strain>
    </source>
</reference>
<keyword evidence="3" id="KW-1185">Reference proteome</keyword>
<evidence type="ECO:0000256" key="1">
    <source>
        <dbReference type="SAM" id="MobiDB-lite"/>
    </source>
</evidence>
<organism evidence="2 3">
    <name type="scientific">Nosema granulosis</name>
    <dbReference type="NCBI Taxonomy" id="83296"/>
    <lineage>
        <taxon>Eukaryota</taxon>
        <taxon>Fungi</taxon>
        <taxon>Fungi incertae sedis</taxon>
        <taxon>Microsporidia</taxon>
        <taxon>Nosematidae</taxon>
        <taxon>Nosema</taxon>
    </lineage>
</organism>
<feature type="compositionally biased region" description="Pro residues" evidence="1">
    <location>
        <begin position="255"/>
        <end position="282"/>
    </location>
</feature>
<feature type="compositionally biased region" description="Basic and acidic residues" evidence="1">
    <location>
        <begin position="231"/>
        <end position="254"/>
    </location>
</feature>
<feature type="compositionally biased region" description="Polar residues" evidence="1">
    <location>
        <begin position="294"/>
        <end position="313"/>
    </location>
</feature>
<dbReference type="PRINTS" id="PR01217">
    <property type="entry name" value="PRICHEXTENSN"/>
</dbReference>
<feature type="region of interest" description="Disordered" evidence="1">
    <location>
        <begin position="188"/>
        <end position="340"/>
    </location>
</feature>
<dbReference type="Proteomes" id="UP000740883">
    <property type="component" value="Unassembled WGS sequence"/>
</dbReference>
<proteinExistence type="predicted"/>
<evidence type="ECO:0000313" key="3">
    <source>
        <dbReference type="Proteomes" id="UP000740883"/>
    </source>
</evidence>
<evidence type="ECO:0000313" key="2">
    <source>
        <dbReference type="EMBL" id="KAF9762910.1"/>
    </source>
</evidence>
<feature type="compositionally biased region" description="Low complexity" evidence="1">
    <location>
        <begin position="200"/>
        <end position="211"/>
    </location>
</feature>
<name>A0A9P6KYX6_9MICR</name>
<comment type="caution">
    <text evidence="2">The sequence shown here is derived from an EMBL/GenBank/DDBJ whole genome shotgun (WGS) entry which is preliminary data.</text>
</comment>
<dbReference type="AlphaFoldDB" id="A0A9P6KYX6"/>
<dbReference type="EMBL" id="SBJO01000121">
    <property type="protein sequence ID" value="KAF9762910.1"/>
    <property type="molecule type" value="Genomic_DNA"/>
</dbReference>
<protein>
    <submittedName>
        <fullName evidence="2">Uncharacterized protein</fullName>
    </submittedName>
</protein>
<sequence>MKLLIYFGTIFSVKMRIFRNEDGIQDLVRLDTPKGPVLRLIAPGSIKGRYSDTWDFKENVFSKFDSFGRHICKNNNGDTADLCLDDNSEMLLSEDMVEGAKQILNEEGECLTKMERDPETGGYTLFFRTCDKNNNRQKWYFAPLDLNTVNENLNPVDKILTREHTASNLIPLETKRNFFESLINEINNKSNDLDPEMDESMNSSNTDTTNNEDCESKVPTKSPKFGFPPEKPSEEPSPKPKDEDISKKPSKVEPPKPSPPLTTPKPTPPPVSTPAKAPPAPPRSSSITKPTARPSVTQFSLKPNTKVPKQSPASAHKNIQRPPLSGPKGTNILKQPPAPAIKRNGVTVVFNSAKPPVSK</sequence>
<accession>A0A9P6KYX6</accession>
<gene>
    <name evidence="2" type="ORF">NGRA_1669</name>
</gene>